<evidence type="ECO:0000313" key="2">
    <source>
        <dbReference type="EMBL" id="CAF1343327.1"/>
    </source>
</evidence>
<name>A0A815GPU3_9BILA</name>
<dbReference type="Proteomes" id="UP000681967">
    <property type="component" value="Unassembled WGS sequence"/>
</dbReference>
<proteinExistence type="predicted"/>
<evidence type="ECO:0000313" key="4">
    <source>
        <dbReference type="EMBL" id="CAF3863992.1"/>
    </source>
</evidence>
<dbReference type="Proteomes" id="UP000663834">
    <property type="component" value="Unassembled WGS sequence"/>
</dbReference>
<dbReference type="Proteomes" id="UP000676336">
    <property type="component" value="Unassembled WGS sequence"/>
</dbReference>
<dbReference type="EMBL" id="CAJOBI010001143">
    <property type="protein sequence ID" value="CAF3865548.1"/>
    <property type="molecule type" value="Genomic_DNA"/>
</dbReference>
<reference evidence="1" key="1">
    <citation type="submission" date="2021-02" db="EMBL/GenBank/DDBJ databases">
        <authorList>
            <person name="Nowell W R."/>
        </authorList>
    </citation>
    <scope>NUCLEOTIDE SEQUENCE</scope>
</reference>
<dbReference type="AlphaFoldDB" id="A0A815GPU3"/>
<dbReference type="Proteomes" id="UP000663824">
    <property type="component" value="Unassembled WGS sequence"/>
</dbReference>
<dbReference type="Proteomes" id="UP000681720">
    <property type="component" value="Unassembled WGS sequence"/>
</dbReference>
<dbReference type="EMBL" id="CAJNOV010008868">
    <property type="protein sequence ID" value="CAF1341362.1"/>
    <property type="molecule type" value="Genomic_DNA"/>
</dbReference>
<dbReference type="EMBL" id="CAJOBJ010341200">
    <property type="protein sequence ID" value="CAF5195267.1"/>
    <property type="molecule type" value="Genomic_DNA"/>
</dbReference>
<dbReference type="Proteomes" id="UP000663855">
    <property type="component" value="Unassembled WGS sequence"/>
</dbReference>
<evidence type="ECO:0000313" key="3">
    <source>
        <dbReference type="EMBL" id="CAF2070008.1"/>
    </source>
</evidence>
<evidence type="ECO:0000313" key="1">
    <source>
        <dbReference type="EMBL" id="CAF1341362.1"/>
    </source>
</evidence>
<protein>
    <submittedName>
        <fullName evidence="1">Uncharacterized protein</fullName>
    </submittedName>
</protein>
<evidence type="ECO:0000313" key="7">
    <source>
        <dbReference type="Proteomes" id="UP000663855"/>
    </source>
</evidence>
<sequence>MARTNLSVLPDVSVCLRDTLDQMCNNRNPDNTNKSNRTVMVPEENDIIVDVVNDDDSNDTMLANDLQSITKRKPVNADIFDQEQLNQNECVKRRRTTYSH</sequence>
<accession>A0A815GPU3</accession>
<gene>
    <name evidence="4" type="ORF">BYL167_LOCUS6544</name>
    <name evidence="1" type="ORF">CJN711_LOCUS18943</name>
    <name evidence="6" type="ORF">GIL414_LOCUS74608</name>
    <name evidence="2" type="ORF">KQP761_LOCUS6853</name>
    <name evidence="3" type="ORF">MBJ925_LOCUS16537</name>
    <name evidence="5" type="ORF">SMN809_LOCUS4788</name>
</gene>
<dbReference type="OrthoDB" id="10035445at2759"/>
<evidence type="ECO:0000313" key="6">
    <source>
        <dbReference type="EMBL" id="CAF5195267.1"/>
    </source>
</evidence>
<dbReference type="EMBL" id="CAJNOW010002187">
    <property type="protein sequence ID" value="CAF1343327.1"/>
    <property type="molecule type" value="Genomic_DNA"/>
</dbReference>
<comment type="caution">
    <text evidence="1">The sequence shown here is derived from an EMBL/GenBank/DDBJ whole genome shotgun (WGS) entry which is preliminary data.</text>
</comment>
<organism evidence="1 7">
    <name type="scientific">Rotaria magnacalcarata</name>
    <dbReference type="NCBI Taxonomy" id="392030"/>
    <lineage>
        <taxon>Eukaryota</taxon>
        <taxon>Metazoa</taxon>
        <taxon>Spiralia</taxon>
        <taxon>Gnathifera</taxon>
        <taxon>Rotifera</taxon>
        <taxon>Eurotatoria</taxon>
        <taxon>Bdelloidea</taxon>
        <taxon>Philodinida</taxon>
        <taxon>Philodinidae</taxon>
        <taxon>Rotaria</taxon>
    </lineage>
</organism>
<evidence type="ECO:0000313" key="5">
    <source>
        <dbReference type="EMBL" id="CAF3865548.1"/>
    </source>
</evidence>
<dbReference type="EMBL" id="CAJOBH010001606">
    <property type="protein sequence ID" value="CAF3863992.1"/>
    <property type="molecule type" value="Genomic_DNA"/>
</dbReference>
<dbReference type="EMBL" id="CAJNRE010008046">
    <property type="protein sequence ID" value="CAF2070008.1"/>
    <property type="molecule type" value="Genomic_DNA"/>
</dbReference>